<dbReference type="AlphaFoldDB" id="A0AAP2DSJ5"/>
<dbReference type="PROSITE" id="PS51820">
    <property type="entry name" value="PA14"/>
    <property type="match status" value="1"/>
</dbReference>
<dbReference type="InterPro" id="IPR011658">
    <property type="entry name" value="PA14_dom"/>
</dbReference>
<dbReference type="SUPFAM" id="SSF56988">
    <property type="entry name" value="Anthrax protective antigen"/>
    <property type="match status" value="1"/>
</dbReference>
<sequence>MYLRTNIFAAFTMLSCSVAFAQQRDGMETLKLDDMSAFKTQAGNWQIVGDVVIDRTVDVHHEDAAPAAETGKKKKGKKEEVVAAAPQAVRFTAGKGILLNLNDNTKKDNLVTNFEHGDIELSLEVMLPKGSNSGLYLQGRYEVQLFDSWGAKSAKYSDIGGIYRNWENEPGKIYLGKAPLSNPSKAPGLWQTLKISFRAPKFDTNGKKIANARFVSVELNGVKIHDNVEVPLPTGGPVENNETAKGPIMIQGDHGAVAFRNVRYKLMKEGAAAVSDVAFKAYKGNFKAVSEFATAKPVKTGTSPSLTCDVLDDENGYGIVYTGKVTVPTDGKYTFRLGYTGGVVFTVNDETLVDVQRPDAGGWNEGSVTLKAGSYPFVIANFKDASWMPPRLGLTVQTDGTYPVTLNAYNSFPPDDEPTTPILIAVGSQPKLLRAFINFDGRRSKRLTHTIGVGEPGGINYVYDLGSGNLAAVWRGDFVDATPMWHDRGDGSFRPLGAVQYLFIGQPLAFLPNANDAFPETANEYRSKGYTVDPATGRPVFKFLYKGLEVSDKVYPEDNERILTHEVTIKDRGTQTGLYYKLAEGSSILSLPDGSYAIDDKQYYVKPTGQATIREVGGKKELVVPVTGNTVKYSVIW</sequence>
<dbReference type="SMART" id="SM00758">
    <property type="entry name" value="PA14"/>
    <property type="match status" value="1"/>
</dbReference>
<feature type="chain" id="PRO_5043042972" evidence="1">
    <location>
        <begin position="22"/>
        <end position="637"/>
    </location>
</feature>
<evidence type="ECO:0000313" key="4">
    <source>
        <dbReference type="Proteomes" id="UP001319080"/>
    </source>
</evidence>
<proteinExistence type="predicted"/>
<dbReference type="InterPro" id="IPR037524">
    <property type="entry name" value="PA14/GLEYA"/>
</dbReference>
<dbReference type="RefSeq" id="WP_254082307.1">
    <property type="nucleotide sequence ID" value="NZ_JAHESE010000001.1"/>
</dbReference>
<keyword evidence="1" id="KW-0732">Signal</keyword>
<evidence type="ECO:0000313" key="3">
    <source>
        <dbReference type="EMBL" id="MBT1706715.1"/>
    </source>
</evidence>
<dbReference type="PROSITE" id="PS51257">
    <property type="entry name" value="PROKAR_LIPOPROTEIN"/>
    <property type="match status" value="1"/>
</dbReference>
<dbReference type="Pfam" id="PF06439">
    <property type="entry name" value="3keto-disac_hyd"/>
    <property type="match status" value="1"/>
</dbReference>
<reference evidence="3 4" key="1">
    <citation type="submission" date="2021-05" db="EMBL/GenBank/DDBJ databases">
        <title>A Polyphasic approach of four new species of the genus Ohtaekwangia: Ohtaekwangia histidinii sp. nov., Ohtaekwangia cretensis sp. nov., Ohtaekwangia indiensis sp. nov., Ohtaekwangia reichenbachii sp. nov. from diverse environment.</title>
        <authorList>
            <person name="Octaviana S."/>
        </authorList>
    </citation>
    <scope>NUCLEOTIDE SEQUENCE [LARGE SCALE GENOMIC DNA]</scope>
    <source>
        <strain evidence="3 4">PWU5</strain>
    </source>
</reference>
<evidence type="ECO:0000259" key="2">
    <source>
        <dbReference type="PROSITE" id="PS51820"/>
    </source>
</evidence>
<gene>
    <name evidence="3" type="ORF">KK062_00695</name>
</gene>
<protein>
    <submittedName>
        <fullName evidence="3">DUF1080 domain-containing protein</fullName>
    </submittedName>
</protein>
<evidence type="ECO:0000256" key="1">
    <source>
        <dbReference type="SAM" id="SignalP"/>
    </source>
</evidence>
<dbReference type="Proteomes" id="UP001319080">
    <property type="component" value="Unassembled WGS sequence"/>
</dbReference>
<dbReference type="InterPro" id="IPR010496">
    <property type="entry name" value="AL/BT2_dom"/>
</dbReference>
<dbReference type="GO" id="GO:0016787">
    <property type="term" value="F:hydrolase activity"/>
    <property type="evidence" value="ECO:0007669"/>
    <property type="project" value="InterPro"/>
</dbReference>
<comment type="caution">
    <text evidence="3">The sequence shown here is derived from an EMBL/GenBank/DDBJ whole genome shotgun (WGS) entry which is preliminary data.</text>
</comment>
<dbReference type="EMBL" id="JAHESE010000001">
    <property type="protein sequence ID" value="MBT1706715.1"/>
    <property type="molecule type" value="Genomic_DNA"/>
</dbReference>
<name>A0AAP2DSJ5_9BACT</name>
<organism evidence="3 4">
    <name type="scientific">Dawidia cretensis</name>
    <dbReference type="NCBI Taxonomy" id="2782350"/>
    <lineage>
        <taxon>Bacteria</taxon>
        <taxon>Pseudomonadati</taxon>
        <taxon>Bacteroidota</taxon>
        <taxon>Cytophagia</taxon>
        <taxon>Cytophagales</taxon>
        <taxon>Chryseotaleaceae</taxon>
        <taxon>Dawidia</taxon>
    </lineage>
</organism>
<feature type="domain" description="PA14" evidence="2">
    <location>
        <begin position="272"/>
        <end position="416"/>
    </location>
</feature>
<accession>A0AAP2DSJ5</accession>
<dbReference type="Gene3D" id="2.60.120.560">
    <property type="entry name" value="Exo-inulinase, domain 1"/>
    <property type="match status" value="1"/>
</dbReference>
<dbReference type="Pfam" id="PF07691">
    <property type="entry name" value="PA14"/>
    <property type="match status" value="1"/>
</dbReference>
<dbReference type="Gene3D" id="2.60.120.380">
    <property type="match status" value="1"/>
</dbReference>
<feature type="signal peptide" evidence="1">
    <location>
        <begin position="1"/>
        <end position="21"/>
    </location>
</feature>
<keyword evidence="4" id="KW-1185">Reference proteome</keyword>